<gene>
    <name evidence="2" type="ORF">CQA62_00755</name>
</gene>
<evidence type="ECO:0000313" key="3">
    <source>
        <dbReference type="Proteomes" id="UP000257067"/>
    </source>
</evidence>
<name>A0A3D8IZC6_9HELI</name>
<feature type="transmembrane region" description="Helical" evidence="1">
    <location>
        <begin position="6"/>
        <end position="28"/>
    </location>
</feature>
<dbReference type="EMBL" id="NXLU01000001">
    <property type="protein sequence ID" value="RDU69974.1"/>
    <property type="molecule type" value="Genomic_DNA"/>
</dbReference>
<keyword evidence="3" id="KW-1185">Reference proteome</keyword>
<dbReference type="Proteomes" id="UP000257067">
    <property type="component" value="Unassembled WGS sequence"/>
</dbReference>
<comment type="caution">
    <text evidence="2">The sequence shown here is derived from an EMBL/GenBank/DDBJ whole genome shotgun (WGS) entry which is preliminary data.</text>
</comment>
<keyword evidence="1" id="KW-0472">Membrane</keyword>
<organism evidence="2 3">
    <name type="scientific">Helicobacter cholecystus</name>
    <dbReference type="NCBI Taxonomy" id="45498"/>
    <lineage>
        <taxon>Bacteria</taxon>
        <taxon>Pseudomonadati</taxon>
        <taxon>Campylobacterota</taxon>
        <taxon>Epsilonproteobacteria</taxon>
        <taxon>Campylobacterales</taxon>
        <taxon>Helicobacteraceae</taxon>
        <taxon>Helicobacter</taxon>
    </lineage>
</organism>
<reference evidence="2 3" key="1">
    <citation type="submission" date="2018-04" db="EMBL/GenBank/DDBJ databases">
        <title>Novel Campyloabacter and Helicobacter Species and Strains.</title>
        <authorList>
            <person name="Mannion A.J."/>
            <person name="Shen Z."/>
            <person name="Fox J.G."/>
        </authorList>
    </citation>
    <scope>NUCLEOTIDE SEQUENCE [LARGE SCALE GENOMIC DNA]</scope>
    <source>
        <strain evidence="2 3">ATCC 700242</strain>
    </source>
</reference>
<protein>
    <submittedName>
        <fullName evidence="2">Uncharacterized protein</fullName>
    </submittedName>
</protein>
<evidence type="ECO:0000313" key="2">
    <source>
        <dbReference type="EMBL" id="RDU69974.1"/>
    </source>
</evidence>
<keyword evidence="1" id="KW-1133">Transmembrane helix</keyword>
<dbReference type="AlphaFoldDB" id="A0A3D8IZC6"/>
<proteinExistence type="predicted"/>
<evidence type="ECO:0000256" key="1">
    <source>
        <dbReference type="SAM" id="Phobius"/>
    </source>
</evidence>
<accession>A0A3D8IZC6</accession>
<sequence length="122" mass="14167">MRYYKRGFYSVFFLTLLVGVGIMIGIFYELGARSFKSREHYYLQLRFYDEGVPMIARACLKHYSLKECKSMSFVFGDYTIAIEMIAQDAEAILLDSMVQTQDLLSGQILRKVSRRILISHSP</sequence>
<dbReference type="RefSeq" id="WP_104723732.1">
    <property type="nucleotide sequence ID" value="NZ_FZNE01000002.1"/>
</dbReference>
<keyword evidence="1" id="KW-0812">Transmembrane</keyword>